<dbReference type="InterPro" id="IPR024079">
    <property type="entry name" value="MetalloPept_cat_dom_sf"/>
</dbReference>
<dbReference type="EMBL" id="JAHRIO010056588">
    <property type="protein sequence ID" value="MEQ2176917.1"/>
    <property type="molecule type" value="Genomic_DNA"/>
</dbReference>
<evidence type="ECO:0000313" key="1">
    <source>
        <dbReference type="EMBL" id="MEQ2176917.1"/>
    </source>
</evidence>
<keyword evidence="1" id="KW-0645">Protease</keyword>
<proteinExistence type="predicted"/>
<sequence length="93" mass="10337">MASKCCHCIIMGFRFGMNHDGMGNACGPRSQETAKLMADHITMKTNPFIWSACSRDYITSFLEFGLLSEQRAPKAGVCVPHHSTRSGLRCRRA</sequence>
<protein>
    <submittedName>
        <fullName evidence="1">A disintegrin and metalloproteinase with thrombospondin motifs 10</fullName>
    </submittedName>
</protein>
<accession>A0ABV0NZT6</accession>
<keyword evidence="1" id="KW-0378">Hydrolase</keyword>
<comment type="caution">
    <text evidence="1">The sequence shown here is derived from an EMBL/GenBank/DDBJ whole genome shotgun (WGS) entry which is preliminary data.</text>
</comment>
<reference evidence="1 2" key="1">
    <citation type="submission" date="2021-06" db="EMBL/GenBank/DDBJ databases">
        <authorList>
            <person name="Palmer J.M."/>
        </authorList>
    </citation>
    <scope>NUCLEOTIDE SEQUENCE [LARGE SCALE GENOMIC DNA]</scope>
    <source>
        <strain evidence="1 2">GA_2019</strain>
        <tissue evidence="1">Muscle</tissue>
    </source>
</reference>
<keyword evidence="1" id="KW-0482">Metalloprotease</keyword>
<dbReference type="Proteomes" id="UP001476798">
    <property type="component" value="Unassembled WGS sequence"/>
</dbReference>
<dbReference type="Gene3D" id="3.40.390.10">
    <property type="entry name" value="Collagenase (Catalytic Domain)"/>
    <property type="match status" value="1"/>
</dbReference>
<feature type="non-terminal residue" evidence="1">
    <location>
        <position position="93"/>
    </location>
</feature>
<name>A0ABV0NZT6_9TELE</name>
<keyword evidence="2" id="KW-1185">Reference proteome</keyword>
<gene>
    <name evidence="1" type="primary">ADAMTS10_2</name>
    <name evidence="1" type="ORF">GOODEAATRI_033119</name>
</gene>
<dbReference type="SUPFAM" id="SSF55486">
    <property type="entry name" value="Metalloproteases ('zincins'), catalytic domain"/>
    <property type="match status" value="1"/>
</dbReference>
<dbReference type="GO" id="GO:0008237">
    <property type="term" value="F:metallopeptidase activity"/>
    <property type="evidence" value="ECO:0007669"/>
    <property type="project" value="UniProtKB-KW"/>
</dbReference>
<evidence type="ECO:0000313" key="2">
    <source>
        <dbReference type="Proteomes" id="UP001476798"/>
    </source>
</evidence>
<organism evidence="1 2">
    <name type="scientific">Goodea atripinnis</name>
    <dbReference type="NCBI Taxonomy" id="208336"/>
    <lineage>
        <taxon>Eukaryota</taxon>
        <taxon>Metazoa</taxon>
        <taxon>Chordata</taxon>
        <taxon>Craniata</taxon>
        <taxon>Vertebrata</taxon>
        <taxon>Euteleostomi</taxon>
        <taxon>Actinopterygii</taxon>
        <taxon>Neopterygii</taxon>
        <taxon>Teleostei</taxon>
        <taxon>Neoteleostei</taxon>
        <taxon>Acanthomorphata</taxon>
        <taxon>Ovalentaria</taxon>
        <taxon>Atherinomorphae</taxon>
        <taxon>Cyprinodontiformes</taxon>
        <taxon>Goodeidae</taxon>
        <taxon>Goodea</taxon>
    </lineage>
</organism>